<protein>
    <recommendedName>
        <fullName evidence="3">Retrotransposon Copia-like N-terminal domain-containing protein</fullName>
    </recommendedName>
</protein>
<dbReference type="AlphaFoldDB" id="A0ABD2URI7"/>
<evidence type="ECO:0000313" key="1">
    <source>
        <dbReference type="EMBL" id="KAL3371437.1"/>
    </source>
</evidence>
<gene>
    <name evidence="1" type="ORF">AABB24_008133</name>
</gene>
<comment type="caution">
    <text evidence="1">The sequence shown here is derived from an EMBL/GenBank/DDBJ whole genome shotgun (WGS) entry which is preliminary data.</text>
</comment>
<dbReference type="PANTHER" id="PTHR47481">
    <property type="match status" value="1"/>
</dbReference>
<sequence>MAENSYPYPSSLNIDNFVTIKLSNSSNYNLWKAQIICLLESQELVGFIDGTNLIHLPLLDLKWKRSDRLVKGWIFGSLAEEYFSMWWRKLVLEMFGWNWRKFVAIIHFTIFTHLNWNTFETKNGNTKMQLN</sequence>
<reference evidence="1 2" key="1">
    <citation type="submission" date="2024-05" db="EMBL/GenBank/DDBJ databases">
        <title>De novo assembly of an allotetraploid wild potato.</title>
        <authorList>
            <person name="Hosaka A.J."/>
        </authorList>
    </citation>
    <scope>NUCLEOTIDE SEQUENCE [LARGE SCALE GENOMIC DNA]</scope>
    <source>
        <tissue evidence="1">Young leaves</tissue>
    </source>
</reference>
<keyword evidence="2" id="KW-1185">Reference proteome</keyword>
<dbReference type="PANTHER" id="PTHR47481:SF10">
    <property type="entry name" value="COPIA-LIKE POLYPROTEIN_RETROTRANSPOSON"/>
    <property type="match status" value="1"/>
</dbReference>
<dbReference type="EMBL" id="JBJKTR010000004">
    <property type="protein sequence ID" value="KAL3371437.1"/>
    <property type="molecule type" value="Genomic_DNA"/>
</dbReference>
<name>A0ABD2URI7_9SOLN</name>
<proteinExistence type="predicted"/>
<evidence type="ECO:0000313" key="2">
    <source>
        <dbReference type="Proteomes" id="UP001627284"/>
    </source>
</evidence>
<accession>A0ABD2URI7</accession>
<evidence type="ECO:0008006" key="3">
    <source>
        <dbReference type="Google" id="ProtNLM"/>
    </source>
</evidence>
<dbReference type="Proteomes" id="UP001627284">
    <property type="component" value="Unassembled WGS sequence"/>
</dbReference>
<organism evidence="1 2">
    <name type="scientific">Solanum stoloniferum</name>
    <dbReference type="NCBI Taxonomy" id="62892"/>
    <lineage>
        <taxon>Eukaryota</taxon>
        <taxon>Viridiplantae</taxon>
        <taxon>Streptophyta</taxon>
        <taxon>Embryophyta</taxon>
        <taxon>Tracheophyta</taxon>
        <taxon>Spermatophyta</taxon>
        <taxon>Magnoliopsida</taxon>
        <taxon>eudicotyledons</taxon>
        <taxon>Gunneridae</taxon>
        <taxon>Pentapetalae</taxon>
        <taxon>asterids</taxon>
        <taxon>lamiids</taxon>
        <taxon>Solanales</taxon>
        <taxon>Solanaceae</taxon>
        <taxon>Solanoideae</taxon>
        <taxon>Solaneae</taxon>
        <taxon>Solanum</taxon>
    </lineage>
</organism>